<comment type="caution">
    <text evidence="1">The sequence shown here is derived from an EMBL/GenBank/DDBJ whole genome shotgun (WGS) entry which is preliminary data.</text>
</comment>
<accession>A0A8J2SKV9</accession>
<dbReference type="OrthoDB" id="205615at2759"/>
<dbReference type="SUPFAM" id="SSF56235">
    <property type="entry name" value="N-terminal nucleophile aminohydrolases (Ntn hydrolases)"/>
    <property type="match status" value="1"/>
</dbReference>
<evidence type="ECO:0000313" key="1">
    <source>
        <dbReference type="EMBL" id="CAH0368907.1"/>
    </source>
</evidence>
<keyword evidence="2" id="KW-1185">Reference proteome</keyword>
<evidence type="ECO:0000313" key="2">
    <source>
        <dbReference type="Proteomes" id="UP000789595"/>
    </source>
</evidence>
<name>A0A8J2SKV9_9STRA</name>
<gene>
    <name evidence="1" type="ORF">PECAL_2P20080</name>
</gene>
<dbReference type="EMBL" id="CAKKNE010000002">
    <property type="protein sequence ID" value="CAH0368907.1"/>
    <property type="molecule type" value="Genomic_DNA"/>
</dbReference>
<proteinExistence type="predicted"/>
<dbReference type="SUPFAM" id="SSF53335">
    <property type="entry name" value="S-adenosyl-L-methionine-dependent methyltransferases"/>
    <property type="match status" value="1"/>
</dbReference>
<dbReference type="InterPro" id="IPR029055">
    <property type="entry name" value="Ntn_hydrolases_N"/>
</dbReference>
<dbReference type="AlphaFoldDB" id="A0A8J2SKV9"/>
<dbReference type="InterPro" id="IPR029063">
    <property type="entry name" value="SAM-dependent_MTases_sf"/>
</dbReference>
<sequence length="660" mass="69826">MCRLLLVVDDSEQKLLPLVSARRQNKRGQLFGLSKGERLHGFGVAWLTGRAAGAVVTTRPPSDDLNVRRVLGATSSRLALAFIRSCACDRCPATTYCPASDANAQPFVRGGASGLVVAHVGILHHHRELLRDGGEAGRRAAAVADCGDAGNSDAAFLYRLVASYYDDFGGDLERAVRATLDLVSATGPPSSLNLVATDKTGRVVACRRRSPGDGQAPPPLMRAVVARVASANRSGLGAHLAAAKKRRLAALRAGASADDLVASLEAFAAALARADGGEQAALVERDRVACASGLTREAAAATGDAVATGANGAATDRRALAESQARLYDARYSSSSAAEGQDRAGVEEVHTTVARETEAIASAIADVGDGTTVHLLDFGSGNGRCFAASRAAARARGKALAVTAYDVSSGALGAFRRALVDDHGFAADGGGALGDVVAGADRVRFVQGSATAPPEALRSLGSFDVALSGWGTTSAIPDLRPGEGRQLQFLAELCRRAPRLLNVVSSENNFLGPQARFREIRRRRAAAVGEDAARLDAELRLATSEGSFYYEVNNEEYFYSAVSPRVEERRLRAAGFRDVDVRACNVASFRDLLASPRLARLERAVLKLVDGNQHLRLQLLLTRLAEKAARRRLQRVAPLFDPDRTLVDQCARYLCSYASR</sequence>
<reference evidence="1" key="1">
    <citation type="submission" date="2021-11" db="EMBL/GenBank/DDBJ databases">
        <authorList>
            <consortium name="Genoscope - CEA"/>
            <person name="William W."/>
        </authorList>
    </citation>
    <scope>NUCLEOTIDE SEQUENCE</scope>
</reference>
<dbReference type="Gene3D" id="3.60.20.10">
    <property type="entry name" value="Glutamine Phosphoribosylpyrophosphate, subunit 1, domain 1"/>
    <property type="match status" value="1"/>
</dbReference>
<protein>
    <submittedName>
        <fullName evidence="1">Uncharacterized protein</fullName>
    </submittedName>
</protein>
<dbReference type="Proteomes" id="UP000789595">
    <property type="component" value="Unassembled WGS sequence"/>
</dbReference>
<dbReference type="Gene3D" id="3.40.50.150">
    <property type="entry name" value="Vaccinia Virus protein VP39"/>
    <property type="match status" value="1"/>
</dbReference>
<organism evidence="1 2">
    <name type="scientific">Pelagomonas calceolata</name>
    <dbReference type="NCBI Taxonomy" id="35677"/>
    <lineage>
        <taxon>Eukaryota</taxon>
        <taxon>Sar</taxon>
        <taxon>Stramenopiles</taxon>
        <taxon>Ochrophyta</taxon>
        <taxon>Pelagophyceae</taxon>
        <taxon>Pelagomonadales</taxon>
        <taxon>Pelagomonadaceae</taxon>
        <taxon>Pelagomonas</taxon>
    </lineage>
</organism>